<evidence type="ECO:0000313" key="1">
    <source>
        <dbReference type="EMBL" id="QCW06855.1"/>
    </source>
</evidence>
<name>A0A4Y5MZ59_9PEZI</name>
<organism evidence="1">
    <name type="scientific">Dactylella tenuis</name>
    <dbReference type="NCBI Taxonomy" id="383872"/>
    <lineage>
        <taxon>Eukaryota</taxon>
        <taxon>Fungi</taxon>
        <taxon>Dikarya</taxon>
        <taxon>Ascomycota</taxon>
        <taxon>Pezizomycotina</taxon>
        <taxon>Orbiliomycetes</taxon>
        <taxon>Orbiliales</taxon>
        <taxon>Orbiliaceae</taxon>
        <taxon>Dactylella</taxon>
    </lineage>
</organism>
<geneLocation type="mitochondrion" evidence="1"/>
<dbReference type="EMBL" id="MK820634">
    <property type="protein sequence ID" value="QCW06855.1"/>
    <property type="molecule type" value="Genomic_DNA"/>
</dbReference>
<dbReference type="RefSeq" id="YP_009663718.1">
    <property type="nucleotide sequence ID" value="NC_042947.1"/>
</dbReference>
<protein>
    <submittedName>
        <fullName evidence="1">Uncharacterized protein</fullName>
    </submittedName>
</protein>
<sequence>MEIVNAYKNQRDLWNNLNPNSVELEKLSLGQQRSFLDNRIGRYFNVVKPGDIKTELGNFYFCKHPDYLPGLAVKASGLFAVNTLTGLAKYFSNNSQAGNRGTVRRNRNNNTITKDGIKYINEDIFIAHFPGAVAKEGSTFQLNKDQLTNLPNNPKI</sequence>
<proteinExistence type="predicted"/>
<reference evidence="1" key="1">
    <citation type="submission" date="2019-04" db="EMBL/GenBank/DDBJ databases">
        <authorList>
            <person name="Yu Z."/>
            <person name="Deng C."/>
        </authorList>
    </citation>
    <scope>NUCLEOTIDE SEQUENCE</scope>
</reference>
<gene>
    <name evidence="1" type="primary">orf156</name>
</gene>
<dbReference type="GeneID" id="40512606"/>
<accession>A0A4Y5MZ59</accession>
<keyword evidence="1" id="KW-0496">Mitochondrion</keyword>
<dbReference type="AlphaFoldDB" id="A0A4Y5MZ59"/>